<dbReference type="SMART" id="SM00866">
    <property type="entry name" value="UTRA"/>
    <property type="match status" value="1"/>
</dbReference>
<keyword evidence="2" id="KW-0238">DNA-binding</keyword>
<evidence type="ECO:0000256" key="3">
    <source>
        <dbReference type="ARBA" id="ARBA00023163"/>
    </source>
</evidence>
<dbReference type="SUPFAM" id="SSF64288">
    <property type="entry name" value="Chorismate lyase-like"/>
    <property type="match status" value="1"/>
</dbReference>
<evidence type="ECO:0000256" key="1">
    <source>
        <dbReference type="ARBA" id="ARBA00023015"/>
    </source>
</evidence>
<dbReference type="CDD" id="cd07377">
    <property type="entry name" value="WHTH_GntR"/>
    <property type="match status" value="1"/>
</dbReference>
<dbReference type="GO" id="GO:0003677">
    <property type="term" value="F:DNA binding"/>
    <property type="evidence" value="ECO:0007669"/>
    <property type="project" value="UniProtKB-KW"/>
</dbReference>
<dbReference type="PANTHER" id="PTHR44846:SF1">
    <property type="entry name" value="MANNOSYL-D-GLYCERATE TRANSPORT_METABOLISM SYSTEM REPRESSOR MNGR-RELATED"/>
    <property type="match status" value="1"/>
</dbReference>
<evidence type="ECO:0000256" key="4">
    <source>
        <dbReference type="SAM" id="MobiDB-lite"/>
    </source>
</evidence>
<sequence length="348" mass="38379">MAEPGGDHRNGDGKAEPRQHPRDTRVTRCVRLGADQGVFGRGHRDGVSDSTNPARARAITRPPHNVRTFKVLIERTFRKQYHELTVRVGRHTVTALDRDAATPLWRQLQTDLEARLKSGEFAERFPGELALGEHYGVSRHTVRQALRQLRADGLVLAERGRQPRIAPASEIHQPMGALYSLFARVEATGLGQHSLVRALDVRADAVVADRLGLEGSTPLFHLERVRHAGDQPLALDRVWMPAEIAAPLLNADFTHTSLYAELAERAGVRLEHGSEEIHAVLPAAAERTLLHCSPTTAGFSIHRIGYSGGAPVEWRHTLVRGDRFALTADFSAQAGYRLRPAQTRTAAS</sequence>
<evidence type="ECO:0000313" key="6">
    <source>
        <dbReference type="EMBL" id="MBR7828557.1"/>
    </source>
</evidence>
<dbReference type="PRINTS" id="PR00035">
    <property type="entry name" value="HTHGNTR"/>
</dbReference>
<keyword evidence="7" id="KW-1185">Reference proteome</keyword>
<dbReference type="GO" id="GO:0045892">
    <property type="term" value="P:negative regulation of DNA-templated transcription"/>
    <property type="evidence" value="ECO:0007669"/>
    <property type="project" value="TreeGrafter"/>
</dbReference>
<dbReference type="InterPro" id="IPR000524">
    <property type="entry name" value="Tscrpt_reg_HTH_GntR"/>
</dbReference>
<feature type="region of interest" description="Disordered" evidence="4">
    <location>
        <begin position="1"/>
        <end position="28"/>
    </location>
</feature>
<feature type="domain" description="HTH gntR-type" evidence="5">
    <location>
        <begin position="102"/>
        <end position="168"/>
    </location>
</feature>
<name>A0A941EC36_9ACTN</name>
<dbReference type="PANTHER" id="PTHR44846">
    <property type="entry name" value="MANNOSYL-D-GLYCERATE TRANSPORT/METABOLISM SYSTEM REPRESSOR MNGR-RELATED"/>
    <property type="match status" value="1"/>
</dbReference>
<accession>A0A941EC36</accession>
<keyword evidence="3" id="KW-0804">Transcription</keyword>
<dbReference type="EMBL" id="JAGSOH010000059">
    <property type="protein sequence ID" value="MBR7828557.1"/>
    <property type="molecule type" value="Genomic_DNA"/>
</dbReference>
<evidence type="ECO:0000313" key="7">
    <source>
        <dbReference type="Proteomes" id="UP000676325"/>
    </source>
</evidence>
<dbReference type="InterPro" id="IPR028978">
    <property type="entry name" value="Chorismate_lyase_/UTRA_dom_sf"/>
</dbReference>
<gene>
    <name evidence="6" type="ORF">KDK95_19755</name>
</gene>
<dbReference type="Gene3D" id="1.10.10.10">
    <property type="entry name" value="Winged helix-like DNA-binding domain superfamily/Winged helix DNA-binding domain"/>
    <property type="match status" value="1"/>
</dbReference>
<dbReference type="InterPro" id="IPR050679">
    <property type="entry name" value="Bact_HTH_transcr_reg"/>
</dbReference>
<dbReference type="Pfam" id="PF07702">
    <property type="entry name" value="UTRA"/>
    <property type="match status" value="1"/>
</dbReference>
<dbReference type="InterPro" id="IPR036390">
    <property type="entry name" value="WH_DNA-bd_sf"/>
</dbReference>
<dbReference type="SMART" id="SM00345">
    <property type="entry name" value="HTH_GNTR"/>
    <property type="match status" value="1"/>
</dbReference>
<evidence type="ECO:0000259" key="5">
    <source>
        <dbReference type="PROSITE" id="PS50949"/>
    </source>
</evidence>
<feature type="compositionally biased region" description="Basic and acidic residues" evidence="4">
    <location>
        <begin position="1"/>
        <end position="26"/>
    </location>
</feature>
<dbReference type="GO" id="GO:0003700">
    <property type="term" value="F:DNA-binding transcription factor activity"/>
    <property type="evidence" value="ECO:0007669"/>
    <property type="project" value="InterPro"/>
</dbReference>
<reference evidence="6" key="1">
    <citation type="submission" date="2021-04" db="EMBL/GenBank/DDBJ databases">
        <title>Genome based classification of Actinospica acidithermotolerans sp. nov., an actinobacterium isolated from an Indonesian hot spring.</title>
        <authorList>
            <person name="Kusuma A.B."/>
            <person name="Putra K.E."/>
            <person name="Nafisah S."/>
            <person name="Loh J."/>
            <person name="Nouioui I."/>
            <person name="Goodfellow M."/>
        </authorList>
    </citation>
    <scope>NUCLEOTIDE SEQUENCE</scope>
    <source>
        <strain evidence="6">MGRD01-02</strain>
    </source>
</reference>
<proteinExistence type="predicted"/>
<dbReference type="InterPro" id="IPR011663">
    <property type="entry name" value="UTRA"/>
</dbReference>
<dbReference type="SUPFAM" id="SSF46785">
    <property type="entry name" value="Winged helix' DNA-binding domain"/>
    <property type="match status" value="1"/>
</dbReference>
<protein>
    <submittedName>
        <fullName evidence="6">GntR family transcriptional regulator</fullName>
    </submittedName>
</protein>
<dbReference type="AlphaFoldDB" id="A0A941EC36"/>
<dbReference type="InterPro" id="IPR036388">
    <property type="entry name" value="WH-like_DNA-bd_sf"/>
</dbReference>
<dbReference type="PROSITE" id="PS50949">
    <property type="entry name" value="HTH_GNTR"/>
    <property type="match status" value="1"/>
</dbReference>
<organism evidence="6 7">
    <name type="scientific">Actinospica acidithermotolerans</name>
    <dbReference type="NCBI Taxonomy" id="2828514"/>
    <lineage>
        <taxon>Bacteria</taxon>
        <taxon>Bacillati</taxon>
        <taxon>Actinomycetota</taxon>
        <taxon>Actinomycetes</taxon>
        <taxon>Catenulisporales</taxon>
        <taxon>Actinospicaceae</taxon>
        <taxon>Actinospica</taxon>
    </lineage>
</organism>
<dbReference type="Pfam" id="PF00392">
    <property type="entry name" value="GntR"/>
    <property type="match status" value="1"/>
</dbReference>
<evidence type="ECO:0000256" key="2">
    <source>
        <dbReference type="ARBA" id="ARBA00023125"/>
    </source>
</evidence>
<comment type="caution">
    <text evidence="6">The sequence shown here is derived from an EMBL/GenBank/DDBJ whole genome shotgun (WGS) entry which is preliminary data.</text>
</comment>
<keyword evidence="1" id="KW-0805">Transcription regulation</keyword>
<dbReference type="Proteomes" id="UP000676325">
    <property type="component" value="Unassembled WGS sequence"/>
</dbReference>
<dbReference type="Gene3D" id="3.40.1410.10">
    <property type="entry name" value="Chorismate lyase-like"/>
    <property type="match status" value="1"/>
</dbReference>